<evidence type="ECO:0000256" key="4">
    <source>
        <dbReference type="ARBA" id="ARBA00022842"/>
    </source>
</evidence>
<dbReference type="Pfam" id="PF01926">
    <property type="entry name" value="MMR_HSR1"/>
    <property type="match status" value="1"/>
</dbReference>
<sequence>MGGDRVKGRLKNLFHRSDSLCRIIAGKPEIRGKPVSKQPDKFLSKPERIMLVGMMFDADYTGANESRERAFAAAMAEAEELVRATGGELVCRQTAKRDRAHPALFVGTGKAEELAQAVSEQQIELAVFNHELTPTQERNLEKALQCRVLDRVGLILAIFAQRAQSQEGRLQVELAQLTHLSGRLVRGYGHLQSQKGGIGLKGPGETQLETDRRLIAQKITALKKRLEATRRQRATRRKAREHGGLPTFALVGYTNTGKSSLFNRLTKADVLAKNQLFATLDTTARRLYLNPSASIILTDTVGFVRDLPHGLVAAFSATLEETALADVLLHVVDAAHPEHERQIDDVNEVLREIGAGDIPQIVLYNKTDLLPPEKRRFGVLRDVQGRAVAANISVKTGEGLDALREILAEHAVSDGLNGYKPTFHKEIE</sequence>
<dbReference type="PANTHER" id="PTHR10229:SF0">
    <property type="entry name" value="GTP-BINDING PROTEIN 6-RELATED"/>
    <property type="match status" value="1"/>
</dbReference>
<dbReference type="InterPro" id="IPR030394">
    <property type="entry name" value="G_HFLX_dom"/>
</dbReference>
<proteinExistence type="inferred from homology"/>
<keyword evidence="1 6" id="KW-0963">Cytoplasm</keyword>
<dbReference type="PANTHER" id="PTHR10229">
    <property type="entry name" value="GTP-BINDING PROTEIN HFLX"/>
    <property type="match status" value="1"/>
</dbReference>
<dbReference type="GO" id="GO:0005737">
    <property type="term" value="C:cytoplasm"/>
    <property type="evidence" value="ECO:0007669"/>
    <property type="project" value="UniProtKB-SubCell"/>
</dbReference>
<dbReference type="Pfam" id="PF13167">
    <property type="entry name" value="GTP-bdg_N"/>
    <property type="match status" value="1"/>
</dbReference>
<dbReference type="InterPro" id="IPR032305">
    <property type="entry name" value="GTP-bd_M"/>
</dbReference>
<protein>
    <recommendedName>
        <fullName evidence="6">GTPase HflX</fullName>
    </recommendedName>
    <alternativeName>
        <fullName evidence="6">GTP-binding protein HflX</fullName>
    </alternativeName>
</protein>
<evidence type="ECO:0000256" key="6">
    <source>
        <dbReference type="HAMAP-Rule" id="MF_00900"/>
    </source>
</evidence>
<keyword evidence="4 8" id="KW-0460">Magnesium</keyword>
<gene>
    <name evidence="6 10" type="primary">hflX</name>
    <name evidence="10" type="ORF">NEIELOOT_01185</name>
</gene>
<comment type="subcellular location">
    <subcellularLocation>
        <location evidence="6">Cytoplasm</location>
    </subcellularLocation>
    <text evidence="6">May associate with membranes.</text>
</comment>
<keyword evidence="3 6" id="KW-0547">Nucleotide-binding</keyword>
<keyword evidence="2 8" id="KW-0479">Metal-binding</keyword>
<comment type="similarity">
    <text evidence="6">Belongs to the TRAFAC class OBG-HflX-like GTPase superfamily. HflX GTPase family.</text>
</comment>
<dbReference type="HAMAP" id="MF_00900">
    <property type="entry name" value="GTPase_HflX"/>
    <property type="match status" value="1"/>
</dbReference>
<dbReference type="InterPro" id="IPR042108">
    <property type="entry name" value="GTPase_HflX_N_sf"/>
</dbReference>
<dbReference type="EMBL" id="ADBF01000030">
    <property type="protein sequence ID" value="EFE49931.1"/>
    <property type="molecule type" value="Genomic_DNA"/>
</dbReference>
<dbReference type="GO" id="GO:0003924">
    <property type="term" value="F:GTPase activity"/>
    <property type="evidence" value="ECO:0007669"/>
    <property type="project" value="UniProtKB-UniRule"/>
</dbReference>
<evidence type="ECO:0000256" key="7">
    <source>
        <dbReference type="PIRSR" id="PIRSR006809-1"/>
    </source>
</evidence>
<feature type="binding site" evidence="7">
    <location>
        <begin position="299"/>
        <end position="302"/>
    </location>
    <ligand>
        <name>GTP</name>
        <dbReference type="ChEBI" id="CHEBI:37565"/>
    </ligand>
</feature>
<comment type="cofactor">
    <cofactor evidence="8">
        <name>Mg(2+)</name>
        <dbReference type="ChEBI" id="CHEBI:18420"/>
    </cofactor>
</comment>
<dbReference type="InterPro" id="IPR025121">
    <property type="entry name" value="GTPase_HflX_N"/>
</dbReference>
<dbReference type="AlphaFoldDB" id="D4DQ48"/>
<dbReference type="InterPro" id="IPR006073">
    <property type="entry name" value="GTP-bd"/>
</dbReference>
<evidence type="ECO:0000256" key="5">
    <source>
        <dbReference type="ARBA" id="ARBA00023134"/>
    </source>
</evidence>
<dbReference type="PROSITE" id="PS51705">
    <property type="entry name" value="G_HFLX"/>
    <property type="match status" value="1"/>
</dbReference>
<dbReference type="Pfam" id="PF16360">
    <property type="entry name" value="GTP-bdg_M"/>
    <property type="match status" value="1"/>
</dbReference>
<dbReference type="SUPFAM" id="SSF52540">
    <property type="entry name" value="P-loop containing nucleoside triphosphate hydrolases"/>
    <property type="match status" value="1"/>
</dbReference>
<comment type="function">
    <text evidence="6">GTPase that associates with the 50S ribosomal subunit and may have a role during protein synthesis or ribosome biogenesis.</text>
</comment>
<evidence type="ECO:0000256" key="2">
    <source>
        <dbReference type="ARBA" id="ARBA00022723"/>
    </source>
</evidence>
<evidence type="ECO:0000256" key="3">
    <source>
        <dbReference type="ARBA" id="ARBA00022741"/>
    </source>
</evidence>
<dbReference type="InterPro" id="IPR016496">
    <property type="entry name" value="GTPase_HflX"/>
</dbReference>
<dbReference type="Gene3D" id="6.10.250.2860">
    <property type="match status" value="1"/>
</dbReference>
<name>D4DQ48_NEIEG</name>
<dbReference type="FunFam" id="3.40.50.11060:FF:000001">
    <property type="entry name" value="GTPase HflX"/>
    <property type="match status" value="1"/>
</dbReference>
<dbReference type="NCBIfam" id="TIGR03156">
    <property type="entry name" value="GTP_HflX"/>
    <property type="match status" value="1"/>
</dbReference>
<dbReference type="GO" id="GO:0046872">
    <property type="term" value="F:metal ion binding"/>
    <property type="evidence" value="ECO:0007669"/>
    <property type="project" value="UniProtKB-KW"/>
</dbReference>
<dbReference type="GO" id="GO:0043022">
    <property type="term" value="F:ribosome binding"/>
    <property type="evidence" value="ECO:0007669"/>
    <property type="project" value="TreeGrafter"/>
</dbReference>
<feature type="binding site" evidence="7">
    <location>
        <begin position="252"/>
        <end position="259"/>
    </location>
    <ligand>
        <name>GTP</name>
        <dbReference type="ChEBI" id="CHEBI:37565"/>
    </ligand>
</feature>
<feature type="binding site" evidence="7">
    <location>
        <begin position="277"/>
        <end position="281"/>
    </location>
    <ligand>
        <name>GTP</name>
        <dbReference type="ChEBI" id="CHEBI:37565"/>
    </ligand>
</feature>
<dbReference type="PRINTS" id="PR00326">
    <property type="entry name" value="GTP1OBG"/>
</dbReference>
<evidence type="ECO:0000259" key="9">
    <source>
        <dbReference type="PROSITE" id="PS51705"/>
    </source>
</evidence>
<comment type="caution">
    <text evidence="10">The sequence shown here is derived from an EMBL/GenBank/DDBJ whole genome shotgun (WGS) entry which is preliminary data.</text>
</comment>
<feature type="binding site" evidence="8">
    <location>
        <position position="279"/>
    </location>
    <ligand>
        <name>Mg(2+)</name>
        <dbReference type="ChEBI" id="CHEBI:18420"/>
    </ligand>
</feature>
<dbReference type="CDD" id="cd01878">
    <property type="entry name" value="HflX"/>
    <property type="match status" value="1"/>
</dbReference>
<feature type="binding site" evidence="8">
    <location>
        <position position="259"/>
    </location>
    <ligand>
        <name>Mg(2+)</name>
        <dbReference type="ChEBI" id="CHEBI:18420"/>
    </ligand>
</feature>
<feature type="binding site" evidence="7">
    <location>
        <begin position="365"/>
        <end position="368"/>
    </location>
    <ligand>
        <name>GTP</name>
        <dbReference type="ChEBI" id="CHEBI:37565"/>
    </ligand>
</feature>
<dbReference type="InterPro" id="IPR027417">
    <property type="entry name" value="P-loop_NTPase"/>
</dbReference>
<reference evidence="10 11" key="1">
    <citation type="submission" date="2010-02" db="EMBL/GenBank/DDBJ databases">
        <authorList>
            <person name="Weinstock G."/>
            <person name="Sodergren E."/>
            <person name="Clifton S."/>
            <person name="Fulton L."/>
            <person name="Fulton B."/>
            <person name="Courtney L."/>
            <person name="Fronick C."/>
            <person name="Harrison M."/>
            <person name="Strong C."/>
            <person name="Farmer C."/>
            <person name="Delahaunty K."/>
            <person name="Markovic C."/>
            <person name="Hall O."/>
            <person name="Minx P."/>
            <person name="Tomlinson C."/>
            <person name="Mitreva M."/>
            <person name="Nelson J."/>
            <person name="Hou S."/>
            <person name="Wollam A."/>
            <person name="Pepin K.H."/>
            <person name="Johnson M."/>
            <person name="Bhonagiri V."/>
            <person name="Zhang X."/>
            <person name="Suruliraj S."/>
            <person name="Warren W."/>
            <person name="Chinwalla A."/>
            <person name="Mardis E.R."/>
            <person name="Wilson R.K."/>
        </authorList>
    </citation>
    <scope>NUCLEOTIDE SEQUENCE [LARGE SCALE GENOMIC DNA]</scope>
    <source>
        <strain evidence="10 11">ATCC 29315</strain>
    </source>
</reference>
<evidence type="ECO:0000313" key="10">
    <source>
        <dbReference type="EMBL" id="EFE49931.1"/>
    </source>
</evidence>
<organism evidence="10 11">
    <name type="scientific">Neisseria elongata subsp. glycolytica ATCC 29315</name>
    <dbReference type="NCBI Taxonomy" id="546263"/>
    <lineage>
        <taxon>Bacteria</taxon>
        <taxon>Pseudomonadati</taxon>
        <taxon>Pseudomonadota</taxon>
        <taxon>Betaproteobacteria</taxon>
        <taxon>Neisseriales</taxon>
        <taxon>Neisseriaceae</taxon>
        <taxon>Neisseria</taxon>
    </lineage>
</organism>
<dbReference type="Proteomes" id="UP000005536">
    <property type="component" value="Unassembled WGS sequence"/>
</dbReference>
<dbReference type="GO" id="GO:0005525">
    <property type="term" value="F:GTP binding"/>
    <property type="evidence" value="ECO:0007669"/>
    <property type="project" value="UniProtKB-UniRule"/>
</dbReference>
<dbReference type="Gene3D" id="3.40.50.11060">
    <property type="entry name" value="GTPase HflX, N-terminal domain"/>
    <property type="match status" value="1"/>
</dbReference>
<dbReference type="Gene3D" id="3.40.50.300">
    <property type="entry name" value="P-loop containing nucleotide triphosphate hydrolases"/>
    <property type="match status" value="1"/>
</dbReference>
<evidence type="ECO:0000256" key="1">
    <source>
        <dbReference type="ARBA" id="ARBA00022490"/>
    </source>
</evidence>
<dbReference type="STRING" id="546263.NELON_07375"/>
<evidence type="ECO:0000256" key="8">
    <source>
        <dbReference type="PIRSR" id="PIRSR006809-2"/>
    </source>
</evidence>
<feature type="binding site" evidence="7">
    <location>
        <begin position="393"/>
        <end position="395"/>
    </location>
    <ligand>
        <name>GTP</name>
        <dbReference type="ChEBI" id="CHEBI:37565"/>
    </ligand>
</feature>
<feature type="domain" description="Hflx-type G" evidence="9">
    <location>
        <begin position="246"/>
        <end position="415"/>
    </location>
</feature>
<keyword evidence="5 6" id="KW-0342">GTP-binding</keyword>
<evidence type="ECO:0000313" key="11">
    <source>
        <dbReference type="Proteomes" id="UP000005536"/>
    </source>
</evidence>
<accession>D4DQ48</accession>
<comment type="subunit">
    <text evidence="6">Monomer. Associates with the 50S ribosomal subunit.</text>
</comment>
<dbReference type="PIRSF" id="PIRSF006809">
    <property type="entry name" value="GTP-binding_hflX_prd"/>
    <property type="match status" value="1"/>
</dbReference>